<dbReference type="InterPro" id="IPR051783">
    <property type="entry name" value="NAD(P)-dependent_oxidoreduct"/>
</dbReference>
<dbReference type="Pfam" id="PF01370">
    <property type="entry name" value="Epimerase"/>
    <property type="match status" value="1"/>
</dbReference>
<dbReference type="PANTHER" id="PTHR48079">
    <property type="entry name" value="PROTEIN YEEZ"/>
    <property type="match status" value="1"/>
</dbReference>
<dbReference type="EMBL" id="JAVRHS010000001">
    <property type="protein sequence ID" value="MDT0574934.1"/>
    <property type="molecule type" value="Genomic_DNA"/>
</dbReference>
<protein>
    <submittedName>
        <fullName evidence="2">NAD(P)-dependent oxidoreductase</fullName>
    </submittedName>
</protein>
<dbReference type="RefSeq" id="WP_311339490.1">
    <property type="nucleotide sequence ID" value="NZ_JAVRHS010000001.1"/>
</dbReference>
<reference evidence="2 3" key="1">
    <citation type="submission" date="2023-09" db="EMBL/GenBank/DDBJ databases">
        <authorList>
            <person name="Rey-Velasco X."/>
        </authorList>
    </citation>
    <scope>NUCLEOTIDE SEQUENCE [LARGE SCALE GENOMIC DNA]</scope>
    <source>
        <strain evidence="2 3">F390</strain>
    </source>
</reference>
<dbReference type="PANTHER" id="PTHR48079:SF6">
    <property type="entry name" value="NAD(P)-BINDING DOMAIN-CONTAINING PROTEIN-RELATED"/>
    <property type="match status" value="1"/>
</dbReference>
<accession>A0ABU2ZH61</accession>
<sequence length="299" mass="32178">MKILVVGGAGMIGGDAALHLAAQGHDVTIAGRTPPVADTPLAQLPFERVDYVKGEYNRHALRGFDALVFTAGNDVRHIPEGQGADYWKEANSKGIPRFFEAAKAAGIKVAINVGSYYPQVAPQLVATNPYVESRKLSDDGVTALSDENFRAMSINAPFVLGHVPGLDLPMFAAYVQYAEGKMAPMPDFAPPGGTNFISTRSLATAIEGALKNGEGGASYLVGDQNMTFQDYFGTLFEAVGREKPPVRDEEHPLLPDSAIFWGRGGDLYYDPPADVVERLGYRRNDVVRALQEIAANYAS</sequence>
<organism evidence="2 3">
    <name type="scientific">Croceicoccus esteveae</name>
    <dbReference type="NCBI Taxonomy" id="3075597"/>
    <lineage>
        <taxon>Bacteria</taxon>
        <taxon>Pseudomonadati</taxon>
        <taxon>Pseudomonadota</taxon>
        <taxon>Alphaproteobacteria</taxon>
        <taxon>Sphingomonadales</taxon>
        <taxon>Erythrobacteraceae</taxon>
        <taxon>Croceicoccus</taxon>
    </lineage>
</organism>
<keyword evidence="3" id="KW-1185">Reference proteome</keyword>
<evidence type="ECO:0000259" key="1">
    <source>
        <dbReference type="Pfam" id="PF01370"/>
    </source>
</evidence>
<feature type="domain" description="NAD-dependent epimerase/dehydratase" evidence="1">
    <location>
        <begin position="3"/>
        <end position="163"/>
    </location>
</feature>
<proteinExistence type="predicted"/>
<name>A0ABU2ZH61_9SPHN</name>
<gene>
    <name evidence="2" type="ORF">RM533_01900</name>
</gene>
<dbReference type="Gene3D" id="3.40.50.720">
    <property type="entry name" value="NAD(P)-binding Rossmann-like Domain"/>
    <property type="match status" value="1"/>
</dbReference>
<dbReference type="InterPro" id="IPR036291">
    <property type="entry name" value="NAD(P)-bd_dom_sf"/>
</dbReference>
<comment type="caution">
    <text evidence="2">The sequence shown here is derived from an EMBL/GenBank/DDBJ whole genome shotgun (WGS) entry which is preliminary data.</text>
</comment>
<evidence type="ECO:0000313" key="3">
    <source>
        <dbReference type="Proteomes" id="UP001259803"/>
    </source>
</evidence>
<dbReference type="SUPFAM" id="SSF51735">
    <property type="entry name" value="NAD(P)-binding Rossmann-fold domains"/>
    <property type="match status" value="1"/>
</dbReference>
<dbReference type="Proteomes" id="UP001259803">
    <property type="component" value="Unassembled WGS sequence"/>
</dbReference>
<evidence type="ECO:0000313" key="2">
    <source>
        <dbReference type="EMBL" id="MDT0574934.1"/>
    </source>
</evidence>
<dbReference type="InterPro" id="IPR001509">
    <property type="entry name" value="Epimerase_deHydtase"/>
</dbReference>